<evidence type="ECO:0000256" key="2">
    <source>
        <dbReference type="ARBA" id="ARBA00022475"/>
    </source>
</evidence>
<keyword evidence="6 7" id="KW-0472">Membrane</keyword>
<evidence type="ECO:0000256" key="4">
    <source>
        <dbReference type="ARBA" id="ARBA00022801"/>
    </source>
</evidence>
<dbReference type="Proteomes" id="UP001597417">
    <property type="component" value="Unassembled WGS sequence"/>
</dbReference>
<accession>A0ABW5FP98</accession>
<dbReference type="SMART" id="SM00014">
    <property type="entry name" value="acidPPc"/>
    <property type="match status" value="1"/>
</dbReference>
<keyword evidence="10" id="KW-1185">Reference proteome</keyword>
<evidence type="ECO:0000256" key="7">
    <source>
        <dbReference type="SAM" id="Phobius"/>
    </source>
</evidence>
<dbReference type="EMBL" id="JBHUKR010000004">
    <property type="protein sequence ID" value="MFD2415597.1"/>
    <property type="molecule type" value="Genomic_DNA"/>
</dbReference>
<protein>
    <submittedName>
        <fullName evidence="9">Phosphatase PAP2 family protein</fullName>
    </submittedName>
</protein>
<dbReference type="RefSeq" id="WP_378261530.1">
    <property type="nucleotide sequence ID" value="NZ_JBHUKR010000004.1"/>
</dbReference>
<dbReference type="InterPro" id="IPR000326">
    <property type="entry name" value="PAP2/HPO"/>
</dbReference>
<evidence type="ECO:0000256" key="3">
    <source>
        <dbReference type="ARBA" id="ARBA00022692"/>
    </source>
</evidence>
<keyword evidence="3 7" id="KW-0812">Transmembrane</keyword>
<dbReference type="PANTHER" id="PTHR14969">
    <property type="entry name" value="SPHINGOSINE-1-PHOSPHATE PHOSPHOHYDROLASE"/>
    <property type="match status" value="1"/>
</dbReference>
<dbReference type="Pfam" id="PF01569">
    <property type="entry name" value="PAP2"/>
    <property type="match status" value="1"/>
</dbReference>
<evidence type="ECO:0000259" key="8">
    <source>
        <dbReference type="SMART" id="SM00014"/>
    </source>
</evidence>
<evidence type="ECO:0000256" key="1">
    <source>
        <dbReference type="ARBA" id="ARBA00004651"/>
    </source>
</evidence>
<feature type="transmembrane region" description="Helical" evidence="7">
    <location>
        <begin position="128"/>
        <end position="146"/>
    </location>
</feature>
<sequence length="202" mass="21614">MNTDTQLFVDINDFARATPWLHGIVLAYANDGIVVFAALMLAGWWSARRQANPVRMAAAVWTPLGMLLALGLNQPLSAMVGEPRPYATLQNILVLAHHSKDPAFPSDHAVMAGAVAAGLFLVSKRLGWVTAVLAIVMAFSRVYIAAHYPWDVAAGLVAGAVVSLLGFVVVRRLLVWLVELAERTALRPVFTSTSARADSAAG</sequence>
<evidence type="ECO:0000256" key="6">
    <source>
        <dbReference type="ARBA" id="ARBA00023136"/>
    </source>
</evidence>
<comment type="caution">
    <text evidence="9">The sequence shown here is derived from an EMBL/GenBank/DDBJ whole genome shotgun (WGS) entry which is preliminary data.</text>
</comment>
<evidence type="ECO:0000313" key="10">
    <source>
        <dbReference type="Proteomes" id="UP001597417"/>
    </source>
</evidence>
<dbReference type="SUPFAM" id="SSF48317">
    <property type="entry name" value="Acid phosphatase/Vanadium-dependent haloperoxidase"/>
    <property type="match status" value="1"/>
</dbReference>
<gene>
    <name evidence="9" type="ORF">ACFSXZ_04565</name>
</gene>
<organism evidence="9 10">
    <name type="scientific">Amycolatopsis pigmentata</name>
    <dbReference type="NCBI Taxonomy" id="450801"/>
    <lineage>
        <taxon>Bacteria</taxon>
        <taxon>Bacillati</taxon>
        <taxon>Actinomycetota</taxon>
        <taxon>Actinomycetes</taxon>
        <taxon>Pseudonocardiales</taxon>
        <taxon>Pseudonocardiaceae</taxon>
        <taxon>Amycolatopsis</taxon>
    </lineage>
</organism>
<feature type="domain" description="Phosphatidic acid phosphatase type 2/haloperoxidase" evidence="8">
    <location>
        <begin position="54"/>
        <end position="167"/>
    </location>
</feature>
<keyword evidence="2" id="KW-1003">Cell membrane</keyword>
<name>A0ABW5FP98_9PSEU</name>
<keyword evidence="4" id="KW-0378">Hydrolase</keyword>
<evidence type="ECO:0000256" key="5">
    <source>
        <dbReference type="ARBA" id="ARBA00022989"/>
    </source>
</evidence>
<dbReference type="InterPro" id="IPR036938">
    <property type="entry name" value="PAP2/HPO_sf"/>
</dbReference>
<evidence type="ECO:0000313" key="9">
    <source>
        <dbReference type="EMBL" id="MFD2415597.1"/>
    </source>
</evidence>
<keyword evidence="5 7" id="KW-1133">Transmembrane helix</keyword>
<reference evidence="10" key="1">
    <citation type="journal article" date="2019" name="Int. J. Syst. Evol. Microbiol.">
        <title>The Global Catalogue of Microorganisms (GCM) 10K type strain sequencing project: providing services to taxonomists for standard genome sequencing and annotation.</title>
        <authorList>
            <consortium name="The Broad Institute Genomics Platform"/>
            <consortium name="The Broad Institute Genome Sequencing Center for Infectious Disease"/>
            <person name="Wu L."/>
            <person name="Ma J."/>
        </authorList>
    </citation>
    <scope>NUCLEOTIDE SEQUENCE [LARGE SCALE GENOMIC DNA]</scope>
    <source>
        <strain evidence="10">CGMCC 4.7645</strain>
    </source>
</reference>
<proteinExistence type="predicted"/>
<feature type="transmembrane region" description="Helical" evidence="7">
    <location>
        <begin position="152"/>
        <end position="174"/>
    </location>
</feature>
<comment type="subcellular location">
    <subcellularLocation>
        <location evidence="1">Cell membrane</location>
        <topology evidence="1">Multi-pass membrane protein</topology>
    </subcellularLocation>
</comment>
<dbReference type="PANTHER" id="PTHR14969:SF62">
    <property type="entry name" value="DECAPRENYLPHOSPHORYL-5-PHOSPHORIBOSE PHOSPHATASE RV3807C-RELATED"/>
    <property type="match status" value="1"/>
</dbReference>
<dbReference type="Gene3D" id="1.20.144.10">
    <property type="entry name" value="Phosphatidic acid phosphatase type 2/haloperoxidase"/>
    <property type="match status" value="1"/>
</dbReference>
<feature type="transmembrane region" description="Helical" evidence="7">
    <location>
        <begin position="20"/>
        <end position="42"/>
    </location>
</feature>